<dbReference type="EMBL" id="UYJE01003038">
    <property type="protein sequence ID" value="VDI16009.1"/>
    <property type="molecule type" value="Genomic_DNA"/>
</dbReference>
<comment type="caution">
    <text evidence="2">The sequence shown here is derived from an EMBL/GenBank/DDBJ whole genome shotgun (WGS) entry which is preliminary data.</text>
</comment>
<dbReference type="AlphaFoldDB" id="A0A8B6D9J8"/>
<dbReference type="OrthoDB" id="7476844at2759"/>
<protein>
    <submittedName>
        <fullName evidence="2">Uncharacterized protein</fullName>
    </submittedName>
</protein>
<dbReference type="Proteomes" id="UP000596742">
    <property type="component" value="Unassembled WGS sequence"/>
</dbReference>
<feature type="coiled-coil region" evidence="1">
    <location>
        <begin position="81"/>
        <end position="111"/>
    </location>
</feature>
<accession>A0A8B6D9J8</accession>
<sequence>MDKYKEIYQIILCGNMNASIHRDNRKRDKIFAEFKNLNNLHIPDTELSNTANLFPSQCKISQASTEAKSAYKIWKDKTIKNQDAVLEKQNLKSKKHRLRQLQRQAHASKKEKFINEIMQASEKDSKIFHKLIKQQRSNHQSNTDILYIGNTKYEGENILQAWSIHFEKHGTPNYEKNIFDLERFRLAKLQNDIILKNQHSKKKEKKKEIKQTTPEEVKTAIKNLSIGKTSDENGICSEYCKEAVEEVSGNCKYNK</sequence>
<keyword evidence="1" id="KW-0175">Coiled coil</keyword>
<evidence type="ECO:0000313" key="3">
    <source>
        <dbReference type="Proteomes" id="UP000596742"/>
    </source>
</evidence>
<organism evidence="2 3">
    <name type="scientific">Mytilus galloprovincialis</name>
    <name type="common">Mediterranean mussel</name>
    <dbReference type="NCBI Taxonomy" id="29158"/>
    <lineage>
        <taxon>Eukaryota</taxon>
        <taxon>Metazoa</taxon>
        <taxon>Spiralia</taxon>
        <taxon>Lophotrochozoa</taxon>
        <taxon>Mollusca</taxon>
        <taxon>Bivalvia</taxon>
        <taxon>Autobranchia</taxon>
        <taxon>Pteriomorphia</taxon>
        <taxon>Mytilida</taxon>
        <taxon>Mytiloidea</taxon>
        <taxon>Mytilidae</taxon>
        <taxon>Mytilinae</taxon>
        <taxon>Mytilus</taxon>
    </lineage>
</organism>
<proteinExistence type="predicted"/>
<gene>
    <name evidence="2" type="ORF">MGAL_10B091641</name>
</gene>
<evidence type="ECO:0000313" key="2">
    <source>
        <dbReference type="EMBL" id="VDI16009.1"/>
    </source>
</evidence>
<keyword evidence="3" id="KW-1185">Reference proteome</keyword>
<evidence type="ECO:0000256" key="1">
    <source>
        <dbReference type="SAM" id="Coils"/>
    </source>
</evidence>
<name>A0A8B6D9J8_MYTGA</name>
<reference evidence="2" key="1">
    <citation type="submission" date="2018-11" db="EMBL/GenBank/DDBJ databases">
        <authorList>
            <person name="Alioto T."/>
            <person name="Alioto T."/>
        </authorList>
    </citation>
    <scope>NUCLEOTIDE SEQUENCE</scope>
</reference>